<dbReference type="InterPro" id="IPR043502">
    <property type="entry name" value="DNA/RNA_pol_sf"/>
</dbReference>
<gene>
    <name evidence="2" type="ORF">BSL78_05466</name>
</gene>
<dbReference type="PANTHER" id="PTHR33050:SF7">
    <property type="entry name" value="RIBONUCLEASE H"/>
    <property type="match status" value="1"/>
</dbReference>
<keyword evidence="2" id="KW-0695">RNA-directed DNA polymerase</keyword>
<proteinExistence type="predicted"/>
<sequence length="312" mass="34476">MSSRQSGGPPSRLRPGCFPSRPSGTISSLGASSRKLQEEVARRETLAKSEFRSSERSKPSPKRPRESNPQGAETNPHRQSEEAPLGAGVVILQPTLVLRARPRGAHLTAEKTAGGGETFKLFPPMGNYHRDKWVLDTIANGYRIEFTPAHPSGAEEGEHRHPRTPSKNWLSGGDCGLLAKQAVIEAPEGRDPLPVVLLSHTKTGRNLASHLKPQTPQPKFCQAKTIPHGKPTCCLTPSQKGHVGGDRRPKDAYLHIPMHREHRRYVAFHYDGRDYLFRSLPFGLSTAPRVFTRVAGATVSFLRRRELPYTCT</sequence>
<dbReference type="SUPFAM" id="SSF56672">
    <property type="entry name" value="DNA/RNA polymerases"/>
    <property type="match status" value="1"/>
</dbReference>
<feature type="region of interest" description="Disordered" evidence="1">
    <location>
        <begin position="1"/>
        <end position="87"/>
    </location>
</feature>
<protein>
    <submittedName>
        <fullName evidence="2">Reverse transcriptase</fullName>
    </submittedName>
</protein>
<dbReference type="Proteomes" id="UP000230750">
    <property type="component" value="Unassembled WGS sequence"/>
</dbReference>
<accession>A0A2G8LBU8</accession>
<dbReference type="Gene3D" id="3.30.70.270">
    <property type="match status" value="1"/>
</dbReference>
<dbReference type="InterPro" id="IPR052055">
    <property type="entry name" value="Hepadnavirus_pol/RT"/>
</dbReference>
<organism evidence="2 3">
    <name type="scientific">Stichopus japonicus</name>
    <name type="common">Sea cucumber</name>
    <dbReference type="NCBI Taxonomy" id="307972"/>
    <lineage>
        <taxon>Eukaryota</taxon>
        <taxon>Metazoa</taxon>
        <taxon>Echinodermata</taxon>
        <taxon>Eleutherozoa</taxon>
        <taxon>Echinozoa</taxon>
        <taxon>Holothuroidea</taxon>
        <taxon>Aspidochirotacea</taxon>
        <taxon>Aspidochirotida</taxon>
        <taxon>Stichopodidae</taxon>
        <taxon>Apostichopus</taxon>
    </lineage>
</organism>
<feature type="compositionally biased region" description="Polar residues" evidence="1">
    <location>
        <begin position="22"/>
        <end position="31"/>
    </location>
</feature>
<feature type="compositionally biased region" description="Basic and acidic residues" evidence="1">
    <location>
        <begin position="35"/>
        <end position="66"/>
    </location>
</feature>
<keyword evidence="2" id="KW-0808">Transferase</keyword>
<dbReference type="GO" id="GO:0003964">
    <property type="term" value="F:RNA-directed DNA polymerase activity"/>
    <property type="evidence" value="ECO:0007669"/>
    <property type="project" value="UniProtKB-KW"/>
</dbReference>
<reference evidence="2 3" key="1">
    <citation type="journal article" date="2017" name="PLoS Biol.">
        <title>The sea cucumber genome provides insights into morphological evolution and visceral regeneration.</title>
        <authorList>
            <person name="Zhang X."/>
            <person name="Sun L."/>
            <person name="Yuan J."/>
            <person name="Sun Y."/>
            <person name="Gao Y."/>
            <person name="Zhang L."/>
            <person name="Li S."/>
            <person name="Dai H."/>
            <person name="Hamel J.F."/>
            <person name="Liu C."/>
            <person name="Yu Y."/>
            <person name="Liu S."/>
            <person name="Lin W."/>
            <person name="Guo K."/>
            <person name="Jin S."/>
            <person name="Xu P."/>
            <person name="Storey K.B."/>
            <person name="Huan P."/>
            <person name="Zhang T."/>
            <person name="Zhou Y."/>
            <person name="Zhang J."/>
            <person name="Lin C."/>
            <person name="Li X."/>
            <person name="Xing L."/>
            <person name="Huo D."/>
            <person name="Sun M."/>
            <person name="Wang L."/>
            <person name="Mercier A."/>
            <person name="Li F."/>
            <person name="Yang H."/>
            <person name="Xiang J."/>
        </authorList>
    </citation>
    <scope>NUCLEOTIDE SEQUENCE [LARGE SCALE GENOMIC DNA]</scope>
    <source>
        <strain evidence="2">Shaxun</strain>
        <tissue evidence="2">Muscle</tissue>
    </source>
</reference>
<dbReference type="PANTHER" id="PTHR33050">
    <property type="entry name" value="REVERSE TRANSCRIPTASE DOMAIN-CONTAINING PROTEIN"/>
    <property type="match status" value="1"/>
</dbReference>
<dbReference type="InterPro" id="IPR043128">
    <property type="entry name" value="Rev_trsase/Diguanyl_cyclase"/>
</dbReference>
<dbReference type="AlphaFoldDB" id="A0A2G8LBU8"/>
<feature type="region of interest" description="Disordered" evidence="1">
    <location>
        <begin position="147"/>
        <end position="170"/>
    </location>
</feature>
<keyword evidence="2" id="KW-0548">Nucleotidyltransferase</keyword>
<dbReference type="Gene3D" id="3.10.10.10">
    <property type="entry name" value="HIV Type 1 Reverse Transcriptase, subunit A, domain 1"/>
    <property type="match status" value="1"/>
</dbReference>
<evidence type="ECO:0000256" key="1">
    <source>
        <dbReference type="SAM" id="MobiDB-lite"/>
    </source>
</evidence>
<keyword evidence="3" id="KW-1185">Reference proteome</keyword>
<evidence type="ECO:0000313" key="2">
    <source>
        <dbReference type="EMBL" id="PIK57640.1"/>
    </source>
</evidence>
<evidence type="ECO:0000313" key="3">
    <source>
        <dbReference type="Proteomes" id="UP000230750"/>
    </source>
</evidence>
<comment type="caution">
    <text evidence="2">The sequence shown here is derived from an EMBL/GenBank/DDBJ whole genome shotgun (WGS) entry which is preliminary data.</text>
</comment>
<dbReference type="EMBL" id="MRZV01000137">
    <property type="protein sequence ID" value="PIK57640.1"/>
    <property type="molecule type" value="Genomic_DNA"/>
</dbReference>
<name>A0A2G8LBU8_STIJA</name>